<comment type="caution">
    <text evidence="4">The sequence shown here is derived from an EMBL/GenBank/DDBJ whole genome shotgun (WGS) entry which is preliminary data.</text>
</comment>
<accession>A0ABV3TEN5</accession>
<name>A0ABV3TEN5_9GAMM</name>
<dbReference type="Proteomes" id="UP001556709">
    <property type="component" value="Unassembled WGS sequence"/>
</dbReference>
<dbReference type="CDD" id="cd12797">
    <property type="entry name" value="M23_peptidase"/>
    <property type="match status" value="1"/>
</dbReference>
<dbReference type="CDD" id="cd00118">
    <property type="entry name" value="LysM"/>
    <property type="match status" value="1"/>
</dbReference>
<evidence type="ECO:0000313" key="4">
    <source>
        <dbReference type="EMBL" id="MEX0469201.1"/>
    </source>
</evidence>
<dbReference type="InterPro" id="IPR036779">
    <property type="entry name" value="LysM_dom_sf"/>
</dbReference>
<dbReference type="InterPro" id="IPR050570">
    <property type="entry name" value="Cell_wall_metabolism_enzyme"/>
</dbReference>
<dbReference type="PANTHER" id="PTHR21666">
    <property type="entry name" value="PEPTIDASE-RELATED"/>
    <property type="match status" value="1"/>
</dbReference>
<dbReference type="InterPro" id="IPR016047">
    <property type="entry name" value="M23ase_b-sheet_dom"/>
</dbReference>
<evidence type="ECO:0000313" key="5">
    <source>
        <dbReference type="Proteomes" id="UP001556709"/>
    </source>
</evidence>
<dbReference type="Gene3D" id="2.70.70.10">
    <property type="entry name" value="Glucose Permease (Domain IIA)"/>
    <property type="match status" value="1"/>
</dbReference>
<proteinExistence type="inferred from homology"/>
<keyword evidence="5" id="KW-1185">Reference proteome</keyword>
<feature type="region of interest" description="Disordered" evidence="2">
    <location>
        <begin position="86"/>
        <end position="121"/>
    </location>
</feature>
<organism evidence="4 5">
    <name type="scientific">Spiribacter pallidus</name>
    <dbReference type="NCBI Taxonomy" id="1987936"/>
    <lineage>
        <taxon>Bacteria</taxon>
        <taxon>Pseudomonadati</taxon>
        <taxon>Pseudomonadota</taxon>
        <taxon>Gammaproteobacteria</taxon>
        <taxon>Chromatiales</taxon>
        <taxon>Ectothiorhodospiraceae</taxon>
        <taxon>Spiribacter</taxon>
    </lineage>
</organism>
<comment type="similarity">
    <text evidence="1">Belongs to the E.coli NlpD/Haemophilus LppB family.</text>
</comment>
<feature type="compositionally biased region" description="Gly residues" evidence="2">
    <location>
        <begin position="95"/>
        <end position="107"/>
    </location>
</feature>
<dbReference type="EMBL" id="JBAKFM010000002">
    <property type="protein sequence ID" value="MEX0469201.1"/>
    <property type="molecule type" value="Genomic_DNA"/>
</dbReference>
<evidence type="ECO:0000256" key="1">
    <source>
        <dbReference type="ARBA" id="ARBA00038420"/>
    </source>
</evidence>
<reference evidence="4 5" key="1">
    <citation type="submission" date="2024-02" db="EMBL/GenBank/DDBJ databases">
        <title>New especies of Spiribacter isolated from saline water.</title>
        <authorList>
            <person name="Leon M.J."/>
            <person name="De La Haba R."/>
            <person name="Sanchez-Porro C."/>
            <person name="Ventosa A."/>
        </authorList>
    </citation>
    <scope>NUCLEOTIDE SEQUENCE [LARGE SCALE GENOMIC DNA]</scope>
    <source>
        <strain evidence="5">ag22IC6-390</strain>
    </source>
</reference>
<dbReference type="Pfam" id="PF01551">
    <property type="entry name" value="Peptidase_M23"/>
    <property type="match status" value="1"/>
</dbReference>
<dbReference type="InterPro" id="IPR011055">
    <property type="entry name" value="Dup_hybrid_motif"/>
</dbReference>
<dbReference type="PANTHER" id="PTHR21666:SF263">
    <property type="entry name" value="MUREIN HYDROLASE ACTIVATOR NLPD"/>
    <property type="match status" value="1"/>
</dbReference>
<feature type="region of interest" description="Disordered" evidence="2">
    <location>
        <begin position="217"/>
        <end position="240"/>
    </location>
</feature>
<sequence>MIRRGLGLVLVVLLIGCSEFDYASDRALREASVRSGTPASHVVESGDTLYQIAWAYGLDFRDVARWNDIDPPYVIYVGQRLSLRPGGADRQARADGGGTSGSDGSRGGSTAIRSSAPSGPVAWQWPVEGQVVRRFNANALGKQGITIAAEPGTTVRAAGDGEVVYSGNGLRGYGNLVIVKHNERFLTAYGYNRTVLVSEGDRVSGGDAIARMGSAGNHPGELHFEVREQGSPVNPTDYLP</sequence>
<dbReference type="Pfam" id="PF01476">
    <property type="entry name" value="LysM"/>
    <property type="match status" value="1"/>
</dbReference>
<dbReference type="InterPro" id="IPR018392">
    <property type="entry name" value="LysM"/>
</dbReference>
<dbReference type="SMART" id="SM00257">
    <property type="entry name" value="LysM"/>
    <property type="match status" value="1"/>
</dbReference>
<gene>
    <name evidence="4" type="ORF">V6X73_05620</name>
</gene>
<feature type="domain" description="LysM" evidence="3">
    <location>
        <begin position="39"/>
        <end position="83"/>
    </location>
</feature>
<dbReference type="PROSITE" id="PS51782">
    <property type="entry name" value="LYSM"/>
    <property type="match status" value="1"/>
</dbReference>
<evidence type="ECO:0000256" key="2">
    <source>
        <dbReference type="SAM" id="MobiDB-lite"/>
    </source>
</evidence>
<evidence type="ECO:0000259" key="3">
    <source>
        <dbReference type="PROSITE" id="PS51782"/>
    </source>
</evidence>
<dbReference type="RefSeq" id="WP_367958566.1">
    <property type="nucleotide sequence ID" value="NZ_JBAKFH010000002.1"/>
</dbReference>
<dbReference type="Gene3D" id="3.10.350.10">
    <property type="entry name" value="LysM domain"/>
    <property type="match status" value="1"/>
</dbReference>
<dbReference type="SUPFAM" id="SSF51261">
    <property type="entry name" value="Duplicated hybrid motif"/>
    <property type="match status" value="1"/>
</dbReference>
<dbReference type="PROSITE" id="PS51257">
    <property type="entry name" value="PROKAR_LIPOPROTEIN"/>
    <property type="match status" value="1"/>
</dbReference>
<protein>
    <submittedName>
        <fullName evidence="4">Peptidoglycan DD-metalloendopeptidase family protein</fullName>
    </submittedName>
</protein>